<keyword evidence="3 7" id="KW-1133">Transmembrane helix</keyword>
<dbReference type="OrthoDB" id="9814591at2"/>
<keyword evidence="6 7" id="KW-0961">Cell wall biogenesis/degradation</keyword>
<protein>
    <recommendedName>
        <fullName evidence="7">Endolytic murein transglycosylase</fullName>
        <ecNumber evidence="7">4.2.2.29</ecNumber>
    </recommendedName>
    <alternativeName>
        <fullName evidence="7">Peptidoglycan lytic transglycosylase</fullName>
    </alternativeName>
    <alternativeName>
        <fullName evidence="7">Peptidoglycan polymerization terminase</fullName>
    </alternativeName>
</protein>
<feature type="compositionally biased region" description="Gly residues" evidence="8">
    <location>
        <begin position="234"/>
        <end position="247"/>
    </location>
</feature>
<accession>A0A2S0KG39</accession>
<feature type="compositionally biased region" description="Pro residues" evidence="8">
    <location>
        <begin position="79"/>
        <end position="89"/>
    </location>
</feature>
<dbReference type="Pfam" id="PF02618">
    <property type="entry name" value="YceG"/>
    <property type="match status" value="1"/>
</dbReference>
<feature type="transmembrane region" description="Helical" evidence="7">
    <location>
        <begin position="266"/>
        <end position="291"/>
    </location>
</feature>
<keyword evidence="2 7" id="KW-0812">Transmembrane</keyword>
<sequence>MPPVPGTPRRASRTRHRGRRAPGDPTTTGSIPLVRTEPDLPDPTVDYRRPERSKNPYLEIRYAEPALPELSVRGFTAPPARPAPEPHPAPETSSAQVRPAAATRPAPLAHPAAEPLHRAPDPAPVHRAPDPEPRPAAHAAPPSSFEAHARAASPTTDELPAIPAERATSAEIGATPLDALDTEWMPATNAVSPADVTPTTEQDALVAGPATTVTTGPHTGFDILDDAPRRGAHAAGGPGGDGPGGDGPGDEGTAQGMPASRNNRKVLIAGLAVVLVLVLAGGFALHALGVFDSRKDFASDTGGQPTLVAIPEHSSLRDMGQILADAGVVGSQHAFVNAAGSQALSGGYYRLPTGISGAAAVEKMANGDKEYRVGRLVIPEGAQLDSKKGVDGKVTPGIFAEIEAATTVEADGTSYGVTAEELQQAAATATVGELGVPDWAKAPVEKLAGDHRRLEGLIASGAWEDLDPRLNAQELLHSLITRSVARFETWGLLSANNSGLMPYDTLIVASIVEAEVSQPDDYAKVARVILNRLEREQRLQMDSTVNYTAEITDIDVRGKAFSDKNEWNTYQRDGLPATPIGAVGERALESVENPAQGDWLYFVTVDKQGTTLFARTFERHKRNREVACRNKLVVTGCS</sequence>
<feature type="site" description="Important for catalytic activity" evidence="7">
    <location>
        <position position="515"/>
    </location>
</feature>
<dbReference type="PANTHER" id="PTHR30518:SF2">
    <property type="entry name" value="ENDOLYTIC MUREIN TRANSGLYCOSYLASE"/>
    <property type="match status" value="1"/>
</dbReference>
<comment type="subcellular location">
    <subcellularLocation>
        <location evidence="7">Cell membrane</location>
        <topology evidence="7">Single-pass membrane protein</topology>
    </subcellularLocation>
</comment>
<feature type="compositionally biased region" description="Low complexity" evidence="8">
    <location>
        <begin position="99"/>
        <end position="114"/>
    </location>
</feature>
<name>A0A2S0KG39_9ACTN</name>
<dbReference type="GO" id="GO:0008932">
    <property type="term" value="F:lytic endotransglycosylase activity"/>
    <property type="evidence" value="ECO:0007669"/>
    <property type="project" value="UniProtKB-UniRule"/>
</dbReference>
<dbReference type="EMBL" id="CP027433">
    <property type="protein sequence ID" value="AVM00591.1"/>
    <property type="molecule type" value="Genomic_DNA"/>
</dbReference>
<evidence type="ECO:0000256" key="6">
    <source>
        <dbReference type="ARBA" id="ARBA00023316"/>
    </source>
</evidence>
<dbReference type="EC" id="4.2.2.29" evidence="7"/>
<feature type="compositionally biased region" description="Low complexity" evidence="8">
    <location>
        <begin position="136"/>
        <end position="146"/>
    </location>
</feature>
<keyword evidence="10" id="KW-1185">Reference proteome</keyword>
<dbReference type="KEGG" id="git:C6V83_10235"/>
<keyword evidence="4 7" id="KW-0472">Membrane</keyword>
<comment type="similarity">
    <text evidence="7">Belongs to the transglycosylase MltG family.</text>
</comment>
<organism evidence="9 10">
    <name type="scientific">Gordonia iterans</name>
    <dbReference type="NCBI Taxonomy" id="1004901"/>
    <lineage>
        <taxon>Bacteria</taxon>
        <taxon>Bacillati</taxon>
        <taxon>Actinomycetota</taxon>
        <taxon>Actinomycetes</taxon>
        <taxon>Mycobacteriales</taxon>
        <taxon>Gordoniaceae</taxon>
        <taxon>Gordonia</taxon>
    </lineage>
</organism>
<evidence type="ECO:0000313" key="10">
    <source>
        <dbReference type="Proteomes" id="UP000239814"/>
    </source>
</evidence>
<proteinExistence type="inferred from homology"/>
<dbReference type="AlphaFoldDB" id="A0A2S0KG39"/>
<dbReference type="InterPro" id="IPR003770">
    <property type="entry name" value="MLTG-like"/>
</dbReference>
<evidence type="ECO:0000313" key="9">
    <source>
        <dbReference type="EMBL" id="AVM00591.1"/>
    </source>
</evidence>
<evidence type="ECO:0000256" key="8">
    <source>
        <dbReference type="SAM" id="MobiDB-lite"/>
    </source>
</evidence>
<gene>
    <name evidence="7 9" type="primary">mltG</name>
    <name evidence="9" type="ORF">C6V83_10235</name>
</gene>
<comment type="function">
    <text evidence="7">Functions as a peptidoglycan terminase that cleaves nascent peptidoglycan strands endolytically to terminate their elongation.</text>
</comment>
<reference evidence="9 10" key="1">
    <citation type="submission" date="2018-03" db="EMBL/GenBank/DDBJ databases">
        <title>Characteristics and genome of n-alkane degrading marine bacteria Gordonia iterans isolated from crude oil contaminated in Tae-an, South Korea.</title>
        <authorList>
            <person name="Lee S.-S."/>
            <person name="Kim H."/>
        </authorList>
    </citation>
    <scope>NUCLEOTIDE SEQUENCE [LARGE SCALE GENOMIC DNA]</scope>
    <source>
        <strain evidence="9 10">Co17</strain>
    </source>
</reference>
<feature type="region of interest" description="Disordered" evidence="8">
    <location>
        <begin position="226"/>
        <end position="258"/>
    </location>
</feature>
<evidence type="ECO:0000256" key="4">
    <source>
        <dbReference type="ARBA" id="ARBA00023136"/>
    </source>
</evidence>
<dbReference type="RefSeq" id="WP_105942307.1">
    <property type="nucleotide sequence ID" value="NZ_CP027433.1"/>
</dbReference>
<evidence type="ECO:0000256" key="1">
    <source>
        <dbReference type="ARBA" id="ARBA00022475"/>
    </source>
</evidence>
<dbReference type="HAMAP" id="MF_02065">
    <property type="entry name" value="MltG"/>
    <property type="match status" value="1"/>
</dbReference>
<evidence type="ECO:0000256" key="7">
    <source>
        <dbReference type="HAMAP-Rule" id="MF_02065"/>
    </source>
</evidence>
<dbReference type="Gene3D" id="3.30.1490.480">
    <property type="entry name" value="Endolytic murein transglycosylase"/>
    <property type="match status" value="1"/>
</dbReference>
<comment type="catalytic activity">
    <reaction evidence="7">
        <text>a peptidoglycan chain = a peptidoglycan chain with N-acetyl-1,6-anhydromuramyl-[peptide] at the reducing end + a peptidoglycan chain with N-acetylglucosamine at the non-reducing end.</text>
        <dbReference type="EC" id="4.2.2.29"/>
    </reaction>
</comment>
<dbReference type="GO" id="GO:0071555">
    <property type="term" value="P:cell wall organization"/>
    <property type="evidence" value="ECO:0007669"/>
    <property type="project" value="UniProtKB-KW"/>
</dbReference>
<dbReference type="Proteomes" id="UP000239814">
    <property type="component" value="Chromosome"/>
</dbReference>
<feature type="compositionally biased region" description="Basic residues" evidence="8">
    <location>
        <begin position="10"/>
        <end position="20"/>
    </location>
</feature>
<feature type="compositionally biased region" description="Basic and acidic residues" evidence="8">
    <location>
        <begin position="45"/>
        <end position="54"/>
    </location>
</feature>
<dbReference type="GO" id="GO:0009252">
    <property type="term" value="P:peptidoglycan biosynthetic process"/>
    <property type="evidence" value="ECO:0007669"/>
    <property type="project" value="UniProtKB-UniRule"/>
</dbReference>
<evidence type="ECO:0000256" key="2">
    <source>
        <dbReference type="ARBA" id="ARBA00022692"/>
    </source>
</evidence>
<dbReference type="NCBIfam" id="TIGR00247">
    <property type="entry name" value="endolytic transglycosylase MltG"/>
    <property type="match status" value="1"/>
</dbReference>
<keyword evidence="1 7" id="KW-1003">Cell membrane</keyword>
<dbReference type="GO" id="GO:0005886">
    <property type="term" value="C:plasma membrane"/>
    <property type="evidence" value="ECO:0007669"/>
    <property type="project" value="UniProtKB-SubCell"/>
</dbReference>
<feature type="region of interest" description="Disordered" evidence="8">
    <location>
        <begin position="1"/>
        <end position="160"/>
    </location>
</feature>
<dbReference type="PANTHER" id="PTHR30518">
    <property type="entry name" value="ENDOLYTIC MUREIN TRANSGLYCOSYLASE"/>
    <property type="match status" value="1"/>
</dbReference>
<evidence type="ECO:0000256" key="5">
    <source>
        <dbReference type="ARBA" id="ARBA00023239"/>
    </source>
</evidence>
<evidence type="ECO:0000256" key="3">
    <source>
        <dbReference type="ARBA" id="ARBA00022989"/>
    </source>
</evidence>
<keyword evidence="5 7" id="KW-0456">Lyase</keyword>